<gene>
    <name evidence="1" type="ORF">Sv326_0626</name>
</gene>
<sequence>MVNKTIKMEDLFVGKQKVEDAWVAGEPSFVRVKVGRGEHPICVDIKPQNIEVYFHTEKLEWQRGKGPQSKEYRQTVIFQKSKEGEFQFYFGNTFAMHSKFPVKVKMTSDGLYFPEIFRPEEIEGLNRAGANIGKNGPNIKEVDQVLKVLKKGDYKNFQPNPFEYSTAEPYRYTEIEGTLKDVSKFRKQIEWVASLPKDLERLQENRWIKQLLENAKRQSALREKGAFG</sequence>
<evidence type="ECO:0000313" key="2">
    <source>
        <dbReference type="Proteomes" id="UP000510821"/>
    </source>
</evidence>
<dbReference type="KEGG" id="flt:Sv326_0626"/>
<evidence type="ECO:0000313" key="1">
    <source>
        <dbReference type="EMBL" id="QLJ52801.1"/>
    </source>
</evidence>
<protein>
    <submittedName>
        <fullName evidence="1">Uncharacterized protein</fullName>
    </submittedName>
</protein>
<dbReference type="AlphaFoldDB" id="A0A7D6BSZ5"/>
<reference evidence="2" key="1">
    <citation type="submission" date="2020-07" db="EMBL/GenBank/DDBJ databases">
        <title>Metabolic diversity and evolutionary history of the archaeal phylum ###Micrarchaeota### uncovered from a freshwater lake metagenome.</title>
        <authorList>
            <person name="Kadnikov V.V."/>
            <person name="Savvichev A.S."/>
            <person name="Mardanov A.V."/>
            <person name="Beletsky A.V."/>
            <person name="Chupakov A.V."/>
            <person name="Kokryatskaya N.M."/>
            <person name="Pimenov N.V."/>
            <person name="Ravin N.V."/>
        </authorList>
    </citation>
    <scope>NUCLEOTIDE SEQUENCE [LARGE SCALE GENOMIC DNA]</scope>
</reference>
<name>A0A7D6BSZ5_FERL1</name>
<accession>A0A7D6BSZ5</accession>
<dbReference type="EMBL" id="CP058998">
    <property type="protein sequence ID" value="QLJ52801.1"/>
    <property type="molecule type" value="Genomic_DNA"/>
</dbReference>
<dbReference type="Proteomes" id="UP000510821">
    <property type="component" value="Chromosome"/>
</dbReference>
<proteinExistence type="predicted"/>
<organism evidence="1 2">
    <name type="scientific">Fermentimicrarchaeum limneticum</name>
    <dbReference type="NCBI Taxonomy" id="2795018"/>
    <lineage>
        <taxon>Archaea</taxon>
        <taxon>Candidatus Micrarchaeota</taxon>
        <taxon>Candidatus Fermentimicrarchaeales</taxon>
        <taxon>Candidatus Fermentimicrarchaeaceae</taxon>
        <taxon>Candidatus Fermentimicrarchaeum</taxon>
    </lineage>
</organism>